<dbReference type="EMBL" id="JANYMP010000020">
    <property type="protein sequence ID" value="MCS7481746.1"/>
    <property type="molecule type" value="Genomic_DNA"/>
</dbReference>
<dbReference type="SMART" id="SM00305">
    <property type="entry name" value="HintC"/>
    <property type="match status" value="1"/>
</dbReference>
<dbReference type="SUPFAM" id="SSF102114">
    <property type="entry name" value="Radical SAM enzymes"/>
    <property type="match status" value="1"/>
</dbReference>
<evidence type="ECO:0000313" key="8">
    <source>
        <dbReference type="Proteomes" id="UP001141259"/>
    </source>
</evidence>
<evidence type="ECO:0000259" key="5">
    <source>
        <dbReference type="SMART" id="SM00305"/>
    </source>
</evidence>
<dbReference type="InterPro" id="IPR006141">
    <property type="entry name" value="Intein_N"/>
</dbReference>
<evidence type="ECO:0000256" key="1">
    <source>
        <dbReference type="ARBA" id="ARBA00022723"/>
    </source>
</evidence>
<dbReference type="GO" id="GO:0046872">
    <property type="term" value="F:metal ion binding"/>
    <property type="evidence" value="ECO:0007669"/>
    <property type="project" value="UniProtKB-KW"/>
</dbReference>
<dbReference type="GO" id="GO:0003824">
    <property type="term" value="F:catalytic activity"/>
    <property type="evidence" value="ECO:0007669"/>
    <property type="project" value="InterPro"/>
</dbReference>
<organism evidence="7 8">
    <name type="scientific">Umezawaea endophytica</name>
    <dbReference type="NCBI Taxonomy" id="1654476"/>
    <lineage>
        <taxon>Bacteria</taxon>
        <taxon>Bacillati</taxon>
        <taxon>Actinomycetota</taxon>
        <taxon>Actinomycetes</taxon>
        <taxon>Pseudonocardiales</taxon>
        <taxon>Pseudonocardiaceae</taxon>
        <taxon>Umezawaea</taxon>
    </lineage>
</organism>
<dbReference type="InterPro" id="IPR040086">
    <property type="entry name" value="MJ0683-like"/>
</dbReference>
<name>A0A9X2VRZ5_9PSEU</name>
<keyword evidence="1" id="KW-0479">Metal-binding</keyword>
<keyword evidence="3" id="KW-0411">Iron-sulfur</keyword>
<dbReference type="Proteomes" id="UP001141259">
    <property type="component" value="Unassembled WGS sequence"/>
</dbReference>
<dbReference type="InterPro" id="IPR003586">
    <property type="entry name" value="Hint_dom_C"/>
</dbReference>
<dbReference type="Gene3D" id="3.80.30.30">
    <property type="match status" value="1"/>
</dbReference>
<evidence type="ECO:0000256" key="4">
    <source>
        <dbReference type="SAM" id="MobiDB-lite"/>
    </source>
</evidence>
<dbReference type="PROSITE" id="PS50817">
    <property type="entry name" value="INTEIN_N_TER"/>
    <property type="match status" value="1"/>
</dbReference>
<dbReference type="NCBIfam" id="NF038136">
    <property type="entry name" value="rSAM_Rv_intein"/>
    <property type="match status" value="1"/>
</dbReference>
<protein>
    <submittedName>
        <fullName evidence="7">Intein-containing Rv2578c family radical SAM protein</fullName>
    </submittedName>
</protein>
<reference evidence="7" key="1">
    <citation type="submission" date="2022-08" db="EMBL/GenBank/DDBJ databases">
        <authorList>
            <person name="Tistechok S."/>
            <person name="Samborskyy M."/>
            <person name="Roman I."/>
        </authorList>
    </citation>
    <scope>NUCLEOTIDE SEQUENCE</scope>
    <source>
        <strain evidence="7">DSM 103496</strain>
    </source>
</reference>
<dbReference type="InterPro" id="IPR007197">
    <property type="entry name" value="rSAM"/>
</dbReference>
<feature type="domain" description="Hint" evidence="5">
    <location>
        <begin position="308"/>
        <end position="350"/>
    </location>
</feature>
<dbReference type="AlphaFoldDB" id="A0A9X2VRZ5"/>
<dbReference type="NCBIfam" id="TIGR01443">
    <property type="entry name" value="intein_Cterm"/>
    <property type="match status" value="1"/>
</dbReference>
<dbReference type="InterPro" id="IPR030934">
    <property type="entry name" value="Intein_C"/>
</dbReference>
<dbReference type="SMART" id="SM00306">
    <property type="entry name" value="HintN"/>
    <property type="match status" value="1"/>
</dbReference>
<accession>A0A9X2VRZ5</accession>
<keyword evidence="8" id="KW-1185">Reference proteome</keyword>
<keyword evidence="2" id="KW-0408">Iron</keyword>
<gene>
    <name evidence="7" type="ORF">NZH93_33225</name>
</gene>
<evidence type="ECO:0000256" key="3">
    <source>
        <dbReference type="ARBA" id="ARBA00023014"/>
    </source>
</evidence>
<dbReference type="PANTHER" id="PTHR43432:SF3">
    <property type="entry name" value="SLR0285 PROTEIN"/>
    <property type="match status" value="1"/>
</dbReference>
<proteinExistence type="predicted"/>
<dbReference type="InterPro" id="IPR058240">
    <property type="entry name" value="rSAM_sf"/>
</dbReference>
<feature type="region of interest" description="Disordered" evidence="4">
    <location>
        <begin position="589"/>
        <end position="611"/>
    </location>
</feature>
<dbReference type="InterPro" id="IPR003587">
    <property type="entry name" value="Hint_dom_N"/>
</dbReference>
<dbReference type="InterPro" id="IPR036844">
    <property type="entry name" value="Hint_dom_sf"/>
</dbReference>
<dbReference type="RefSeq" id="WP_259627234.1">
    <property type="nucleotide sequence ID" value="NZ_JANYMP010000020.1"/>
</dbReference>
<feature type="domain" description="Hint" evidence="6">
    <location>
        <begin position="71"/>
        <end position="170"/>
    </location>
</feature>
<dbReference type="GO" id="GO:0051536">
    <property type="term" value="F:iron-sulfur cluster binding"/>
    <property type="evidence" value="ECO:0007669"/>
    <property type="project" value="UniProtKB-KW"/>
</dbReference>
<dbReference type="PROSITE" id="PS50818">
    <property type="entry name" value="INTEIN_C_TER"/>
    <property type="match status" value="1"/>
</dbReference>
<dbReference type="NCBIfam" id="NF038135">
    <property type="entry name" value="rSAM_Rv2578c"/>
    <property type="match status" value="1"/>
</dbReference>
<dbReference type="Pfam" id="PF04055">
    <property type="entry name" value="Radical_SAM"/>
    <property type="match status" value="1"/>
</dbReference>
<evidence type="ECO:0000256" key="2">
    <source>
        <dbReference type="ARBA" id="ARBA00023004"/>
    </source>
</evidence>
<dbReference type="Gene3D" id="2.170.16.10">
    <property type="entry name" value="Hedgehog/Intein (Hint) domain"/>
    <property type="match status" value="1"/>
</dbReference>
<comment type="caution">
    <text evidence="7">The sequence shown here is derived from an EMBL/GenBank/DDBJ whole genome shotgun (WGS) entry which is preliminary data.</text>
</comment>
<dbReference type="PANTHER" id="PTHR43432">
    <property type="entry name" value="SLR0285 PROTEIN"/>
    <property type="match status" value="1"/>
</dbReference>
<dbReference type="CDD" id="cd00081">
    <property type="entry name" value="Hint"/>
    <property type="match status" value="1"/>
</dbReference>
<evidence type="ECO:0000259" key="6">
    <source>
        <dbReference type="SMART" id="SM00306"/>
    </source>
</evidence>
<sequence length="622" mass="67254">MRWDGQKDGAAPRQALPGLPGLVRSVRTPEFAEVVFHEVHAKSVLNKVPGASPMPFKWTVNPYRGCTHGCTYCLDGSTPVLLGDGRVRALADLEVGDEVCGTRGGRYVRTTVLAHWRTVKPAFRVVLEDGASLVSSGDHRFLTTEGWRHVASGSCDLPRLAVGDRLVGFGGFSAGPEQDAEYRSGYLWGVVRGGLTTEPEALERAELYAGLDRDRIEWPVAPGDGWTKGFLAGVFDAAGRCDGGVLRIRTDHPIVDAVVLGLKRLDFDCTVEDGVTRVRGGAPEALRFCHVVDPARSSSRSVDAAPLDAAVGVVAVEALGEDRELFDITTGTGDFVANGVVSHNCFARNTHSYLDLDTGHDFDTQVVVKVNAVQVLTRQLRSTRWQREHVAMGTNTDPYQRAEGRYRLMPGIIKALADSGTPFSILTKGTVLARDLPLLTEAAKSVPVGIGVSLALLDRDLQQSLEPGTPSPQARLDLVRRVRDAGLPCGVFIAPVLPALTDSEEHLDALLGAVAATGATGVTALALHLRPGAREWFASWLLREHPDLLDGYRNLYGSGSYADKRYRRWLETRMRPLLRRHGFVGRGEAGVPGDGEGRWPNGALPAGVPTQRGIDRDQLTLL</sequence>
<dbReference type="GO" id="GO:0016539">
    <property type="term" value="P:intein-mediated protein splicing"/>
    <property type="evidence" value="ECO:0007669"/>
    <property type="project" value="InterPro"/>
</dbReference>
<dbReference type="SUPFAM" id="SSF51294">
    <property type="entry name" value="Hedgehog/intein (Hint) domain"/>
    <property type="match status" value="1"/>
</dbReference>
<evidence type="ECO:0000313" key="7">
    <source>
        <dbReference type="EMBL" id="MCS7481746.1"/>
    </source>
</evidence>